<name>A0A915EQI4_9BILA</name>
<proteinExistence type="predicted"/>
<dbReference type="AlphaFoldDB" id="A0A915EQI4"/>
<accession>A0A915EQI4</accession>
<dbReference type="WBParaSite" id="jg9346">
    <property type="protein sequence ID" value="jg9346"/>
    <property type="gene ID" value="jg9346"/>
</dbReference>
<sequence>MKHSYLGITLHCIDKNLALVRVFLGLKELHGSHTAVLLRSQAEELLNKYKLNDILLVESLSAEDDEEDEPESAITARGEMDILEEEDGSESSEELLIQLDFKVFITQEELEQRQSRAGIQAGAKSWIGDILRRGITAKASAISSIDPLVYWQKLIDTVIFCHSITSLDEFALGVQVTGDYGSRDFNSSRNECTIERVFSSAGLATRGQRNKTEFEVLDAQLVVNCNSWMQHM</sequence>
<evidence type="ECO:0000313" key="2">
    <source>
        <dbReference type="WBParaSite" id="jg9346"/>
    </source>
</evidence>
<organism evidence="1 2">
    <name type="scientific">Ditylenchus dipsaci</name>
    <dbReference type="NCBI Taxonomy" id="166011"/>
    <lineage>
        <taxon>Eukaryota</taxon>
        <taxon>Metazoa</taxon>
        <taxon>Ecdysozoa</taxon>
        <taxon>Nematoda</taxon>
        <taxon>Chromadorea</taxon>
        <taxon>Rhabditida</taxon>
        <taxon>Tylenchina</taxon>
        <taxon>Tylenchomorpha</taxon>
        <taxon>Sphaerularioidea</taxon>
        <taxon>Anguinidae</taxon>
        <taxon>Anguininae</taxon>
        <taxon>Ditylenchus</taxon>
    </lineage>
</organism>
<protein>
    <submittedName>
        <fullName evidence="2">Uncharacterized protein</fullName>
    </submittedName>
</protein>
<dbReference type="Proteomes" id="UP000887574">
    <property type="component" value="Unplaced"/>
</dbReference>
<keyword evidence="1" id="KW-1185">Reference proteome</keyword>
<reference evidence="2" key="1">
    <citation type="submission" date="2022-11" db="UniProtKB">
        <authorList>
            <consortium name="WormBaseParasite"/>
        </authorList>
    </citation>
    <scope>IDENTIFICATION</scope>
</reference>
<evidence type="ECO:0000313" key="1">
    <source>
        <dbReference type="Proteomes" id="UP000887574"/>
    </source>
</evidence>